<dbReference type="VEuPathDB" id="VectorBase:SSCA009145"/>
<dbReference type="Proteomes" id="UP000616769">
    <property type="component" value="Unassembled WGS sequence"/>
</dbReference>
<dbReference type="Pfam" id="PF05907">
    <property type="entry name" value="CXXC_Zn-b_euk"/>
    <property type="match status" value="1"/>
</dbReference>
<dbReference type="SUPFAM" id="SSF141678">
    <property type="entry name" value="MAL13P1.257-like"/>
    <property type="match status" value="1"/>
</dbReference>
<organism evidence="4 5">
    <name type="scientific">Sarcoptes scabiei</name>
    <name type="common">Itch mite</name>
    <name type="synonym">Acarus scabiei</name>
    <dbReference type="NCBI Taxonomy" id="52283"/>
    <lineage>
        <taxon>Eukaryota</taxon>
        <taxon>Metazoa</taxon>
        <taxon>Ecdysozoa</taxon>
        <taxon>Arthropoda</taxon>
        <taxon>Chelicerata</taxon>
        <taxon>Arachnida</taxon>
        <taxon>Acari</taxon>
        <taxon>Acariformes</taxon>
        <taxon>Sarcoptiformes</taxon>
        <taxon>Astigmata</taxon>
        <taxon>Psoroptidia</taxon>
        <taxon>Sarcoptoidea</taxon>
        <taxon>Sarcoptidae</taxon>
        <taxon>Sarcoptinae</taxon>
        <taxon>Sarcoptes</taxon>
    </lineage>
</organism>
<comment type="caution">
    <text evidence="4">The sequence shown here is derived from an EMBL/GenBank/DDBJ whole genome shotgun (WGS) entry which is preliminary data.</text>
</comment>
<dbReference type="OrthoDB" id="10248838at2759"/>
<reference evidence="4 5" key="1">
    <citation type="journal article" date="2015" name="Parasit. Vectors">
        <title>Draft genome of the scabies mite.</title>
        <authorList>
            <person name="Rider S.D.Jr."/>
            <person name="Morgan M.S."/>
            <person name="Arlian L.G."/>
        </authorList>
    </citation>
    <scope>NUCLEOTIDE SEQUENCE [LARGE SCALE GENOMIC DNA]</scope>
    <source>
        <strain evidence="4">Arlian Lab</strain>
    </source>
</reference>
<evidence type="ECO:0000256" key="1">
    <source>
        <dbReference type="ARBA" id="ARBA00007818"/>
    </source>
</evidence>
<dbReference type="AlphaFoldDB" id="A0A132A507"/>
<protein>
    <submittedName>
        <fullName evidence="4">DUF866 domain containing protein</fullName>
    </submittedName>
</protein>
<keyword evidence="3" id="KW-0862">Zinc</keyword>
<comment type="similarity">
    <text evidence="1">Belongs to the UPF0587 family.</text>
</comment>
<dbReference type="PANTHER" id="PTHR12857">
    <property type="entry name" value="CXXC MOTIF CONTAINING ZINC BINDING PROTEIN"/>
    <property type="match status" value="1"/>
</dbReference>
<evidence type="ECO:0000313" key="4">
    <source>
        <dbReference type="EMBL" id="KPM05500.1"/>
    </source>
</evidence>
<proteinExistence type="inferred from homology"/>
<accession>A0A132A507</accession>
<sequence length="181" mass="20332">MKVTALEISAILENVTDLSTYPDYDYHIQVGPLSSKNANFQTTQYQFRCTNCGSETEKAMTFNSLEKIPVMNGKSFVNLSFKCKSCSRQSTITIVEGSSSSYRAENAPSFQSIIELDCRGAEPIHFEPICPFICQSSLSKKNFTEVDLSESNWADYDDQANESVSILEFKHRFVPKSKSSK</sequence>
<name>A0A132A507_SARSC</name>
<evidence type="ECO:0000313" key="5">
    <source>
        <dbReference type="Proteomes" id="UP000616769"/>
    </source>
</evidence>
<gene>
    <name evidence="4" type="ORF">QR98_0039640</name>
</gene>
<dbReference type="EMBL" id="JXLN01010323">
    <property type="protein sequence ID" value="KPM05500.1"/>
    <property type="molecule type" value="Genomic_DNA"/>
</dbReference>
<dbReference type="InterPro" id="IPR008584">
    <property type="entry name" value="CXXC_Zn-binding_euk"/>
</dbReference>
<evidence type="ECO:0000256" key="3">
    <source>
        <dbReference type="ARBA" id="ARBA00022833"/>
    </source>
</evidence>
<keyword evidence="2" id="KW-0479">Metal-binding</keyword>
<dbReference type="PANTHER" id="PTHR12857:SF0">
    <property type="entry name" value="CXXC MOTIF CONTAINING ZINC BINDING PROTEIN"/>
    <property type="match status" value="1"/>
</dbReference>
<dbReference type="GO" id="GO:0008270">
    <property type="term" value="F:zinc ion binding"/>
    <property type="evidence" value="ECO:0007669"/>
    <property type="project" value="TreeGrafter"/>
</dbReference>
<evidence type="ECO:0000256" key="2">
    <source>
        <dbReference type="ARBA" id="ARBA00022723"/>
    </source>
</evidence>
<dbReference type="OMA" id="NWCDYNQ"/>